<organism evidence="9 10">
    <name type="scientific">Candidatus Hodgkinia cicadicola</name>
    <dbReference type="NCBI Taxonomy" id="573658"/>
    <lineage>
        <taxon>Bacteria</taxon>
        <taxon>Pseudomonadati</taxon>
        <taxon>Pseudomonadota</taxon>
        <taxon>Alphaproteobacteria</taxon>
        <taxon>Hyphomicrobiales</taxon>
        <taxon>Candidatus Hodgkinia</taxon>
    </lineage>
</organism>
<keyword evidence="2 7" id="KW-0699">rRNA-binding</keyword>
<dbReference type="PIRSF" id="PIRSF002144">
    <property type="entry name" value="Ribosomal_S19"/>
    <property type="match status" value="1"/>
</dbReference>
<name>A0ABX4MJH5_9HYPH</name>
<dbReference type="PRINTS" id="PR00975">
    <property type="entry name" value="RIBOSOMALS19"/>
</dbReference>
<keyword evidence="3 7" id="KW-0694">RNA-binding</keyword>
<dbReference type="InterPro" id="IPR005732">
    <property type="entry name" value="Ribosomal_uS19_bac-type"/>
</dbReference>
<dbReference type="SUPFAM" id="SSF54570">
    <property type="entry name" value="Ribosomal protein S19"/>
    <property type="match status" value="1"/>
</dbReference>
<dbReference type="InterPro" id="IPR020934">
    <property type="entry name" value="Ribosomal_uS19_CS"/>
</dbReference>
<dbReference type="Pfam" id="PF00203">
    <property type="entry name" value="Ribosomal_S19"/>
    <property type="match status" value="1"/>
</dbReference>
<dbReference type="EMBL" id="NXGO01000070">
    <property type="protein sequence ID" value="PIM95692.1"/>
    <property type="molecule type" value="Genomic_DNA"/>
</dbReference>
<evidence type="ECO:0000313" key="9">
    <source>
        <dbReference type="EMBL" id="PIM95692.1"/>
    </source>
</evidence>
<evidence type="ECO:0000256" key="8">
    <source>
        <dbReference type="RuleBase" id="RU003485"/>
    </source>
</evidence>
<evidence type="ECO:0000256" key="2">
    <source>
        <dbReference type="ARBA" id="ARBA00022730"/>
    </source>
</evidence>
<evidence type="ECO:0000256" key="3">
    <source>
        <dbReference type="ARBA" id="ARBA00022884"/>
    </source>
</evidence>
<dbReference type="HAMAP" id="MF_00531">
    <property type="entry name" value="Ribosomal_uS19"/>
    <property type="match status" value="1"/>
</dbReference>
<comment type="function">
    <text evidence="7">Protein S19 forms a complex with S13 that binds strongly to the 16S ribosomal RNA.</text>
</comment>
<sequence>MSRSIWKPPFVSIKLLKKCYREVNIKTWNRSTYITPEFIGRTFEVHNGMMFNKIKITTSMVGHKLGEFSFTKKICIHSG</sequence>
<evidence type="ECO:0000256" key="6">
    <source>
        <dbReference type="ARBA" id="ARBA00035163"/>
    </source>
</evidence>
<dbReference type="InterPro" id="IPR023575">
    <property type="entry name" value="Ribosomal_uS19_SF"/>
</dbReference>
<evidence type="ECO:0000256" key="5">
    <source>
        <dbReference type="ARBA" id="ARBA00023274"/>
    </source>
</evidence>
<proteinExistence type="inferred from homology"/>
<dbReference type="RefSeq" id="WP_146656960.1">
    <property type="nucleotide sequence ID" value="NZ_NXGO01000070.1"/>
</dbReference>
<comment type="caution">
    <text evidence="9">The sequence shown here is derived from an EMBL/GenBank/DDBJ whole genome shotgun (WGS) entry which is preliminary data.</text>
</comment>
<evidence type="ECO:0000256" key="7">
    <source>
        <dbReference type="HAMAP-Rule" id="MF_00531"/>
    </source>
</evidence>
<keyword evidence="4 7" id="KW-0689">Ribosomal protein</keyword>
<dbReference type="InterPro" id="IPR002222">
    <property type="entry name" value="Ribosomal_uS19"/>
</dbReference>
<dbReference type="Proteomes" id="UP000230981">
    <property type="component" value="Unassembled WGS sequence"/>
</dbReference>
<accession>A0ABX4MJH5</accession>
<evidence type="ECO:0000256" key="4">
    <source>
        <dbReference type="ARBA" id="ARBA00022980"/>
    </source>
</evidence>
<keyword evidence="5 7" id="KW-0687">Ribonucleoprotein</keyword>
<dbReference type="PANTHER" id="PTHR11880:SF8">
    <property type="entry name" value="SMALL RIBOSOMAL SUBUNIT PROTEIN US19M"/>
    <property type="match status" value="1"/>
</dbReference>
<protein>
    <recommendedName>
        <fullName evidence="6 7">Small ribosomal subunit protein uS19</fullName>
    </recommendedName>
</protein>
<dbReference type="PROSITE" id="PS00323">
    <property type="entry name" value="RIBOSOMAL_S19"/>
    <property type="match status" value="1"/>
</dbReference>
<dbReference type="GO" id="GO:0005840">
    <property type="term" value="C:ribosome"/>
    <property type="evidence" value="ECO:0007669"/>
    <property type="project" value="UniProtKB-KW"/>
</dbReference>
<evidence type="ECO:0000256" key="1">
    <source>
        <dbReference type="ARBA" id="ARBA00007345"/>
    </source>
</evidence>
<comment type="similarity">
    <text evidence="1 7 8">Belongs to the universal ribosomal protein uS19 family.</text>
</comment>
<keyword evidence="10" id="KW-1185">Reference proteome</keyword>
<dbReference type="PANTHER" id="PTHR11880">
    <property type="entry name" value="RIBOSOMAL PROTEIN S19P FAMILY MEMBER"/>
    <property type="match status" value="1"/>
</dbReference>
<reference evidence="9" key="1">
    <citation type="submission" date="2017-09" db="EMBL/GenBank/DDBJ databases">
        <authorList>
            <person name="Campbell M.A."/>
            <person name="Lukasik P."/>
            <person name="Simon C."/>
            <person name="McCutcheon J.P."/>
        </authorList>
    </citation>
    <scope>NUCLEOTIDE SEQUENCE [LARGE SCALE GENOMIC DNA]</scope>
    <source>
        <strain evidence="9">MAGTDC</strain>
    </source>
</reference>
<evidence type="ECO:0000313" key="10">
    <source>
        <dbReference type="Proteomes" id="UP000230981"/>
    </source>
</evidence>
<dbReference type="Gene3D" id="3.30.860.10">
    <property type="entry name" value="30s Ribosomal Protein S19, Chain A"/>
    <property type="match status" value="1"/>
</dbReference>
<dbReference type="NCBIfam" id="TIGR01050">
    <property type="entry name" value="rpsS_bact"/>
    <property type="match status" value="1"/>
</dbReference>
<gene>
    <name evidence="7 9" type="primary">rpsS</name>
    <name evidence="9" type="ORF">magtdc_248</name>
</gene>